<keyword evidence="4" id="KW-0804">Transcription</keyword>
<dbReference type="SUPFAM" id="SSF53850">
    <property type="entry name" value="Periplasmic binding protein-like II"/>
    <property type="match status" value="1"/>
</dbReference>
<dbReference type="GO" id="GO:0003700">
    <property type="term" value="F:DNA-binding transcription factor activity"/>
    <property type="evidence" value="ECO:0007669"/>
    <property type="project" value="InterPro"/>
</dbReference>
<dbReference type="InterPro" id="IPR058163">
    <property type="entry name" value="LysR-type_TF_proteobact-type"/>
</dbReference>
<dbReference type="PRINTS" id="PR00039">
    <property type="entry name" value="HTHLYSR"/>
</dbReference>
<evidence type="ECO:0000256" key="1">
    <source>
        <dbReference type="ARBA" id="ARBA00009437"/>
    </source>
</evidence>
<comment type="similarity">
    <text evidence="1">Belongs to the LysR transcriptional regulatory family.</text>
</comment>
<dbReference type="EMBL" id="CP043473">
    <property type="protein sequence ID" value="QEL54669.1"/>
    <property type="molecule type" value="Genomic_DNA"/>
</dbReference>
<evidence type="ECO:0000256" key="4">
    <source>
        <dbReference type="ARBA" id="ARBA00023163"/>
    </source>
</evidence>
<dbReference type="Gene3D" id="3.40.190.10">
    <property type="entry name" value="Periplasmic binding protein-like II"/>
    <property type="match status" value="2"/>
</dbReference>
<feature type="domain" description="HTH lysR-type" evidence="5">
    <location>
        <begin position="7"/>
        <end position="64"/>
    </location>
</feature>
<dbReference type="KEGG" id="chrm:FYK34_03365"/>
<dbReference type="InterPro" id="IPR005119">
    <property type="entry name" value="LysR_subst-bd"/>
</dbReference>
<dbReference type="RefSeq" id="WP_149295051.1">
    <property type="nucleotide sequence ID" value="NZ_CP043473.1"/>
</dbReference>
<dbReference type="GO" id="GO:0043565">
    <property type="term" value="F:sequence-specific DNA binding"/>
    <property type="evidence" value="ECO:0007669"/>
    <property type="project" value="TreeGrafter"/>
</dbReference>
<organism evidence="6 7">
    <name type="scientific">Chromobacterium paludis</name>
    <dbReference type="NCBI Taxonomy" id="2605945"/>
    <lineage>
        <taxon>Bacteria</taxon>
        <taxon>Pseudomonadati</taxon>
        <taxon>Pseudomonadota</taxon>
        <taxon>Betaproteobacteria</taxon>
        <taxon>Neisseriales</taxon>
        <taxon>Chromobacteriaceae</taxon>
        <taxon>Chromobacterium</taxon>
    </lineage>
</organism>
<dbReference type="AlphaFoldDB" id="A0A5C1DFD2"/>
<dbReference type="Pfam" id="PF03466">
    <property type="entry name" value="LysR_substrate"/>
    <property type="match status" value="1"/>
</dbReference>
<evidence type="ECO:0000256" key="2">
    <source>
        <dbReference type="ARBA" id="ARBA00023015"/>
    </source>
</evidence>
<dbReference type="PROSITE" id="PS50931">
    <property type="entry name" value="HTH_LYSR"/>
    <property type="match status" value="1"/>
</dbReference>
<dbReference type="InterPro" id="IPR000847">
    <property type="entry name" value="LysR_HTH_N"/>
</dbReference>
<dbReference type="PANTHER" id="PTHR30537">
    <property type="entry name" value="HTH-TYPE TRANSCRIPTIONAL REGULATOR"/>
    <property type="match status" value="1"/>
</dbReference>
<keyword evidence="2" id="KW-0805">Transcription regulation</keyword>
<dbReference type="Proteomes" id="UP000322079">
    <property type="component" value="Chromosome"/>
</dbReference>
<dbReference type="PANTHER" id="PTHR30537:SF74">
    <property type="entry name" value="HTH-TYPE TRANSCRIPTIONAL REGULATOR TRPI"/>
    <property type="match status" value="1"/>
</dbReference>
<evidence type="ECO:0000313" key="6">
    <source>
        <dbReference type="EMBL" id="QEL54669.1"/>
    </source>
</evidence>
<evidence type="ECO:0000256" key="3">
    <source>
        <dbReference type="ARBA" id="ARBA00023125"/>
    </source>
</evidence>
<keyword evidence="7" id="KW-1185">Reference proteome</keyword>
<dbReference type="SUPFAM" id="SSF46785">
    <property type="entry name" value="Winged helix' DNA-binding domain"/>
    <property type="match status" value="1"/>
</dbReference>
<dbReference type="InterPro" id="IPR036390">
    <property type="entry name" value="WH_DNA-bd_sf"/>
</dbReference>
<keyword evidence="3" id="KW-0238">DNA-binding</keyword>
<reference evidence="6 7" key="1">
    <citation type="submission" date="2019-08" db="EMBL/GenBank/DDBJ databases">
        <title>Chromobacterium paludis, a novel bacterium isolated from a Maryland marsh pond.</title>
        <authorList>
            <person name="Blackburn M.B."/>
            <person name="Gundersen-Rindal D.E."/>
        </authorList>
    </citation>
    <scope>NUCLEOTIDE SEQUENCE [LARGE SCALE GENOMIC DNA]</scope>
    <source>
        <strain evidence="7">IIBBL 257-1</strain>
    </source>
</reference>
<name>A0A5C1DFD2_9NEIS</name>
<dbReference type="FunFam" id="1.10.10.10:FF:000038">
    <property type="entry name" value="Glycine cleavage system transcriptional activator"/>
    <property type="match status" value="1"/>
</dbReference>
<evidence type="ECO:0000259" key="5">
    <source>
        <dbReference type="PROSITE" id="PS50931"/>
    </source>
</evidence>
<dbReference type="Gene3D" id="1.10.10.10">
    <property type="entry name" value="Winged helix-like DNA-binding domain superfamily/Winged helix DNA-binding domain"/>
    <property type="match status" value="1"/>
</dbReference>
<dbReference type="Pfam" id="PF00126">
    <property type="entry name" value="HTH_1"/>
    <property type="match status" value="1"/>
</dbReference>
<protein>
    <submittedName>
        <fullName evidence="6">LysR family transcriptional regulator</fullName>
    </submittedName>
</protein>
<sequence>MSPIRLPSLNALRAFDAAARHLSFVRAADELCLTQGAISLQIRQLEEMLGHPLFERRNRAVFLTRAGLRLQEVSSDVLRRLEQGMREFQAPAHEQPLVVSCEPTIAMRWLIPKLASFHQAHPAVQIHLLAAGGEIDFSACRVDLALRRNDFAWRSEYHAEVVGREWVAPVCQPGLAVASQGDLNARCRLHTLSRPSAWEDWHRCTGRSDGSDPAWSKCFEHFYLSLQAAASGLGVAMASVYMVESEMLDGRLAAPFGFVEDGSEYILLSAEPFSGDARRQAFLAWIRQSFNDSASLLIADAEHG</sequence>
<evidence type="ECO:0000313" key="7">
    <source>
        <dbReference type="Proteomes" id="UP000322079"/>
    </source>
</evidence>
<dbReference type="GO" id="GO:0006351">
    <property type="term" value="P:DNA-templated transcription"/>
    <property type="evidence" value="ECO:0007669"/>
    <property type="project" value="TreeGrafter"/>
</dbReference>
<proteinExistence type="inferred from homology"/>
<dbReference type="InterPro" id="IPR036388">
    <property type="entry name" value="WH-like_DNA-bd_sf"/>
</dbReference>
<accession>A0A5C1DFD2</accession>
<gene>
    <name evidence="6" type="ORF">FYK34_03365</name>
</gene>